<feature type="compositionally biased region" description="Basic and acidic residues" evidence="1">
    <location>
        <begin position="18"/>
        <end position="27"/>
    </location>
</feature>
<dbReference type="GO" id="GO:0016020">
    <property type="term" value="C:membrane"/>
    <property type="evidence" value="ECO:0007669"/>
    <property type="project" value="TreeGrafter"/>
</dbReference>
<dbReference type="eggNOG" id="COG1835">
    <property type="taxonomic scope" value="Bacteria"/>
</dbReference>
<evidence type="ECO:0000313" key="5">
    <source>
        <dbReference type="Proteomes" id="UP000007842"/>
    </source>
</evidence>
<feature type="compositionally biased region" description="Acidic residues" evidence="1">
    <location>
        <begin position="511"/>
        <end position="531"/>
    </location>
</feature>
<dbReference type="SUPFAM" id="SSF52266">
    <property type="entry name" value="SGNH hydrolase"/>
    <property type="match status" value="1"/>
</dbReference>
<dbReference type="GO" id="GO:0016747">
    <property type="term" value="F:acyltransferase activity, transferring groups other than amino-acyl groups"/>
    <property type="evidence" value="ECO:0007669"/>
    <property type="project" value="InterPro"/>
</dbReference>
<feature type="transmembrane region" description="Helical" evidence="2">
    <location>
        <begin position="113"/>
        <end position="134"/>
    </location>
</feature>
<keyword evidence="2" id="KW-1133">Transmembrane helix</keyword>
<dbReference type="AlphaFoldDB" id="G8WMX5"/>
<keyword evidence="2" id="KW-0812">Transmembrane</keyword>
<dbReference type="Proteomes" id="UP000007842">
    <property type="component" value="Chromosome"/>
</dbReference>
<accession>G8WMX5</accession>
<feature type="transmembrane region" description="Helical" evidence="2">
    <location>
        <begin position="286"/>
        <end position="303"/>
    </location>
</feature>
<feature type="transmembrane region" description="Helical" evidence="2">
    <location>
        <begin position="155"/>
        <end position="175"/>
    </location>
</feature>
<proteinExistence type="predicted"/>
<dbReference type="InterPro" id="IPR002656">
    <property type="entry name" value="Acyl_transf_3_dom"/>
</dbReference>
<feature type="transmembrane region" description="Helical" evidence="2">
    <location>
        <begin position="337"/>
        <end position="359"/>
    </location>
</feature>
<feature type="region of interest" description="Disordered" evidence="1">
    <location>
        <begin position="1"/>
        <end position="81"/>
    </location>
</feature>
<keyword evidence="4" id="KW-0012">Acyltransferase</keyword>
<reference evidence="5" key="1">
    <citation type="submission" date="2011-12" db="EMBL/GenBank/DDBJ databases">
        <title>Complete genome sequence of Streptomyces cattleya strain DSM 46488.</title>
        <authorList>
            <person name="Ou H.-Y."/>
            <person name="Li P."/>
            <person name="Zhao C."/>
            <person name="O'Hagan D."/>
            <person name="Deng Z."/>
        </authorList>
    </citation>
    <scope>NUCLEOTIDE SEQUENCE [LARGE SCALE GENOMIC DNA]</scope>
    <source>
        <strain evidence="5">ATCC 35852 / DSM 46488 / JCM 4925 / NBRC 14057 / NRRL 8057</strain>
    </source>
</reference>
<evidence type="ECO:0000313" key="4">
    <source>
        <dbReference type="EMBL" id="AEW92694.1"/>
    </source>
</evidence>
<dbReference type="EMBL" id="CP003219">
    <property type="protein sequence ID" value="AEW92694.1"/>
    <property type="molecule type" value="Genomic_DNA"/>
</dbReference>
<evidence type="ECO:0000256" key="1">
    <source>
        <dbReference type="SAM" id="MobiDB-lite"/>
    </source>
</evidence>
<dbReference type="InterPro" id="IPR050879">
    <property type="entry name" value="Acyltransferase_3"/>
</dbReference>
<gene>
    <name evidence="4" type="ordered locus">SCATT_03230</name>
</gene>
<dbReference type="CDD" id="cd01840">
    <property type="entry name" value="SGNH_hydrolase_yrhL_like"/>
    <property type="match status" value="1"/>
</dbReference>
<name>G8WMX5_STREN</name>
<dbReference type="PATRIC" id="fig|1003195.29.peg.317"/>
<keyword evidence="4" id="KW-0808">Transferase</keyword>
<dbReference type="PANTHER" id="PTHR23028:SF53">
    <property type="entry name" value="ACYL_TRANSF_3 DOMAIN-CONTAINING PROTEIN"/>
    <property type="match status" value="1"/>
</dbReference>
<protein>
    <submittedName>
        <fullName evidence="4">Lipopolysaccharide modification acyltransferase</fullName>
    </submittedName>
</protein>
<feature type="transmembrane region" description="Helical" evidence="2">
    <location>
        <begin position="456"/>
        <end position="475"/>
    </location>
</feature>
<feature type="transmembrane region" description="Helical" evidence="2">
    <location>
        <begin position="225"/>
        <end position="241"/>
    </location>
</feature>
<feature type="domain" description="Acyltransferase 3" evidence="3">
    <location>
        <begin position="87"/>
        <end position="421"/>
    </location>
</feature>
<feature type="transmembrane region" description="Helical" evidence="2">
    <location>
        <begin position="315"/>
        <end position="331"/>
    </location>
</feature>
<dbReference type="PANTHER" id="PTHR23028">
    <property type="entry name" value="ACETYLTRANSFERASE"/>
    <property type="match status" value="1"/>
</dbReference>
<feature type="transmembrane region" description="Helical" evidence="2">
    <location>
        <begin position="248"/>
        <end position="266"/>
    </location>
</feature>
<keyword evidence="5" id="KW-1185">Reference proteome</keyword>
<evidence type="ECO:0000256" key="2">
    <source>
        <dbReference type="SAM" id="Phobius"/>
    </source>
</evidence>
<sequence length="696" mass="74018">MTAAGPAQRGHRGRLHHGSLERVESSYHHNNRQNPRSTRWSDTRRTARTVGNRTRPGLPATPDNRDARSMNIDQRPAPAAPGTARVAGLDGLRAVAVAAVVAYHVHPSWLPGGFLGVDLFFVISGYLITSWLMAERVRTGRFQLRAFWVRRARRLLPALWAMLLVTACAATLTGGDCWAGLRGNLLAALTYSSNWWQISRHDTYFAGVGVKPVLQHLWSLSVEEQFYLLCPLLLFAVTTVLRRRRLQVALLLALAVLSFTAMALVFSPDTDTSRVYYGTDTHGGGLLLGAAAAFAVPLARAVAARSPGRITSADALGAAGFTVLAAAALLLDGTGAGVYRGGLAVATAAAVAVVVAAAVPGRIGRALSRPPLVWVGRRSYGIYLWHWPVIAVCAALDPGAPASPLWQPVALVAPVLLAAASYRLVEEPVIRLGVRGYARELTARHRARAAVRPRQALAVLVSAAAVVTVAGAGIVRAPSSTGLEAQISAGERLAAARPPDAARPVHRTDDTAADDPDDPTDPDQAPLDEEEAPARITGADVTAVGDSVMLAAARDLQRKLPGIVVEAKVGRQMDAAPELLRRLAGAGRLRKVVVVGLGTNGGFPKETAERLLAVTGPARRVLFVTVHAPRTWQPAVNATLADTVRAHPSTTRLVDWDTAISRHPEQLWADRIHPRPSAGTETYAALIASAVQRLGP</sequence>
<dbReference type="Pfam" id="PF01757">
    <property type="entry name" value="Acyl_transf_3"/>
    <property type="match status" value="1"/>
</dbReference>
<dbReference type="HOGENOM" id="CLU_005679_11_2_11"/>
<keyword evidence="2" id="KW-0472">Membrane</keyword>
<dbReference type="GO" id="GO:0009103">
    <property type="term" value="P:lipopolysaccharide biosynthetic process"/>
    <property type="evidence" value="ECO:0007669"/>
    <property type="project" value="TreeGrafter"/>
</dbReference>
<feature type="region of interest" description="Disordered" evidence="1">
    <location>
        <begin position="492"/>
        <end position="538"/>
    </location>
</feature>
<dbReference type="KEGG" id="scy:SCATT_03230"/>
<organism evidence="4 5">
    <name type="scientific">Streptantibioticus cattleyicolor (strain ATCC 35852 / DSM 46488 / JCM 4925 / NBRC 14057 / NRRL 8057)</name>
    <name type="common">Streptomyces cattleya</name>
    <dbReference type="NCBI Taxonomy" id="1003195"/>
    <lineage>
        <taxon>Bacteria</taxon>
        <taxon>Bacillati</taxon>
        <taxon>Actinomycetota</taxon>
        <taxon>Actinomycetes</taxon>
        <taxon>Kitasatosporales</taxon>
        <taxon>Streptomycetaceae</taxon>
        <taxon>Streptantibioticus</taxon>
    </lineage>
</organism>
<evidence type="ECO:0000259" key="3">
    <source>
        <dbReference type="Pfam" id="PF01757"/>
    </source>
</evidence>